<dbReference type="Gene3D" id="2.60.220.50">
    <property type="match status" value="1"/>
</dbReference>
<name>A0ABM4DJF7_HYDVU</name>
<feature type="domain" description="GAIN-B" evidence="7">
    <location>
        <begin position="351"/>
        <end position="529"/>
    </location>
</feature>
<dbReference type="CDD" id="cd15040">
    <property type="entry name" value="7tmB2_Adhesion"/>
    <property type="match status" value="1"/>
</dbReference>
<accession>A0ABM4DJF7</accession>
<evidence type="ECO:0000259" key="8">
    <source>
        <dbReference type="PROSITE" id="PS50261"/>
    </source>
</evidence>
<keyword evidence="4 6" id="KW-0472">Membrane</keyword>
<dbReference type="InterPro" id="IPR017981">
    <property type="entry name" value="GPCR_2-like_7TM"/>
</dbReference>
<dbReference type="PROSITE" id="PS50261">
    <property type="entry name" value="G_PROTEIN_RECEP_F2_4"/>
    <property type="match status" value="1"/>
</dbReference>
<evidence type="ECO:0000256" key="2">
    <source>
        <dbReference type="ARBA" id="ARBA00022692"/>
    </source>
</evidence>
<feature type="transmembrane region" description="Helical" evidence="6">
    <location>
        <begin position="679"/>
        <end position="707"/>
    </location>
</feature>
<dbReference type="Pfam" id="PF00002">
    <property type="entry name" value="7tm_2"/>
    <property type="match status" value="1"/>
</dbReference>
<evidence type="ECO:0000256" key="1">
    <source>
        <dbReference type="ARBA" id="ARBA00004141"/>
    </source>
</evidence>
<sequence length="824" mass="92979">MFLGGNGPRPFGSAVLNGVNLDITQGPNTGYSQFVKTMHDLMFQDKNRTYIITSTSRCSDLKPLKNLGETLTLYGDYFDEIYIIYYSDTCASKGEFFNTEEWFLFTNKFIKKPLVYISLLAAPIAQFKEYYQDSIGLENIIKKVSFHDNFGGIVLYDAGYNEGTLNNNTKYSDVVKKILNENFPTATSTSIIRNLNATAVTSTSRTTQPKYLKLSSTHLIATLKTEMKTEQPVIEQLFYMNKIRSCNDSLCVKDLAYNISSLLSNHSLIISSKVLNNVKNVISTVVEGIKLLSKNQLYDVVDDTMSSVSMIIGNLNTFKEAERNSEASSGFINVLEQMGQVISSKPFMRNSSLEVSKDQIMLKVTSVEKDNLFIYAVEDRDQSIKVIMKQGNKSSLLEKDHFASVQIPDIAFINKKDVVFVLAYRTAALFIVNNTELTNEFSKQPVISKIISVTLSNTTVQQLSKPIVITFEKVDKNSVNSSATCKYWNFTKGWSTEGCVKIEESCEAVKCHCYHLTNFALILDVAQTKSNPFYLQVLTWVGTTLSLAALIFTIATIVIIKNLRKQYFQQLLLNLCTCLMVLIIVFLTCAERKCKSEWQCIVVALIIQFFTLSTFCWKGAVCLKLYRDFVQIFNFSKDISLWKVHLFAWGFPFLVVSITFGVAKTHIISSRFCLIQGNAFYIAVLLPCVLILGLNILVLLFVLIRILSSSNECSKGQRQSSRETLKSIKIALAFSSLLGITWIFSIFAIGPLTGTFQILFCIFNSLQGLFLFTFYSISNIQVTRCLRVCLQFLLCQRATKQQNFNINGIRKCSTTDVIDMVRVK</sequence>
<dbReference type="PANTHER" id="PTHR45692">
    <property type="entry name" value="G_PROTEIN_RECEP_F2_4 DOMAIN-CONTAINING PROTEIN"/>
    <property type="match status" value="1"/>
</dbReference>
<keyword evidence="9" id="KW-1185">Reference proteome</keyword>
<feature type="transmembrane region" description="Helical" evidence="6">
    <location>
        <begin position="756"/>
        <end position="777"/>
    </location>
</feature>
<feature type="domain" description="G-protein coupled receptors family 2 profile 2" evidence="8">
    <location>
        <begin position="535"/>
        <end position="779"/>
    </location>
</feature>
<feature type="transmembrane region" description="Helical" evidence="6">
    <location>
        <begin position="537"/>
        <end position="559"/>
    </location>
</feature>
<dbReference type="InterPro" id="IPR000832">
    <property type="entry name" value="GPCR_2_secretin-like"/>
</dbReference>
<evidence type="ECO:0000256" key="6">
    <source>
        <dbReference type="SAM" id="Phobius"/>
    </source>
</evidence>
<dbReference type="SMART" id="SM00303">
    <property type="entry name" value="GPS"/>
    <property type="match status" value="1"/>
</dbReference>
<dbReference type="InterPro" id="IPR057244">
    <property type="entry name" value="GAIN_B"/>
</dbReference>
<evidence type="ECO:0000313" key="10">
    <source>
        <dbReference type="RefSeq" id="XP_065674616.1"/>
    </source>
</evidence>
<keyword evidence="2 6" id="KW-0812">Transmembrane</keyword>
<evidence type="ECO:0000256" key="4">
    <source>
        <dbReference type="ARBA" id="ARBA00023136"/>
    </source>
</evidence>
<dbReference type="PRINTS" id="PR00249">
    <property type="entry name" value="GPCRSECRETIN"/>
</dbReference>
<dbReference type="PANTHER" id="PTHR45692:SF1">
    <property type="entry name" value="G-PROTEIN COUPLED RECEPTORS FAMILY 2 PROFILE 2 DOMAIN-CONTAINING PROTEIN"/>
    <property type="match status" value="1"/>
</dbReference>
<dbReference type="Pfam" id="PF01825">
    <property type="entry name" value="GPS"/>
    <property type="match status" value="1"/>
</dbReference>
<reference evidence="10" key="1">
    <citation type="submission" date="2025-08" db="UniProtKB">
        <authorList>
            <consortium name="RefSeq"/>
        </authorList>
    </citation>
    <scope>IDENTIFICATION</scope>
</reference>
<dbReference type="Gene3D" id="3.20.20.80">
    <property type="entry name" value="Glycosidases"/>
    <property type="match status" value="1"/>
</dbReference>
<dbReference type="Gene3D" id="1.20.1070.10">
    <property type="entry name" value="Rhodopsin 7-helix transmembrane proteins"/>
    <property type="match status" value="1"/>
</dbReference>
<dbReference type="InterPro" id="IPR017853">
    <property type="entry name" value="GH"/>
</dbReference>
<feature type="transmembrane region" description="Helical" evidence="6">
    <location>
        <begin position="728"/>
        <end position="750"/>
    </location>
</feature>
<dbReference type="SUPFAM" id="SSF51445">
    <property type="entry name" value="(Trans)glycosidases"/>
    <property type="match status" value="1"/>
</dbReference>
<proteinExistence type="predicted"/>
<dbReference type="InterPro" id="IPR046338">
    <property type="entry name" value="GAIN_dom_sf"/>
</dbReference>
<dbReference type="InterPro" id="IPR000203">
    <property type="entry name" value="GPS"/>
</dbReference>
<evidence type="ECO:0000256" key="3">
    <source>
        <dbReference type="ARBA" id="ARBA00022989"/>
    </source>
</evidence>
<feature type="transmembrane region" description="Helical" evidence="6">
    <location>
        <begin position="646"/>
        <end position="667"/>
    </location>
</feature>
<protein>
    <submittedName>
        <fullName evidence="10">Adhesion G-protein coupled receptor G2 isoform X6</fullName>
    </submittedName>
</protein>
<feature type="transmembrane region" description="Helical" evidence="6">
    <location>
        <begin position="571"/>
        <end position="589"/>
    </location>
</feature>
<keyword evidence="5" id="KW-1015">Disulfide bond</keyword>
<feature type="transmembrane region" description="Helical" evidence="6">
    <location>
        <begin position="601"/>
        <end position="626"/>
    </location>
</feature>
<evidence type="ECO:0000256" key="5">
    <source>
        <dbReference type="ARBA" id="ARBA00023157"/>
    </source>
</evidence>
<dbReference type="Proteomes" id="UP001652625">
    <property type="component" value="Chromosome 14"/>
</dbReference>
<evidence type="ECO:0000259" key="7">
    <source>
        <dbReference type="PROSITE" id="PS50221"/>
    </source>
</evidence>
<gene>
    <name evidence="10" type="primary">LOC100204425</name>
</gene>
<dbReference type="PROSITE" id="PS50221">
    <property type="entry name" value="GAIN_B"/>
    <property type="match status" value="1"/>
</dbReference>
<dbReference type="GeneID" id="100204425"/>
<comment type="subcellular location">
    <subcellularLocation>
        <location evidence="1">Membrane</location>
        <topology evidence="1">Multi-pass membrane protein</topology>
    </subcellularLocation>
</comment>
<keyword evidence="3 6" id="KW-1133">Transmembrane helix</keyword>
<keyword evidence="10" id="KW-0675">Receptor</keyword>
<evidence type="ECO:0000313" key="9">
    <source>
        <dbReference type="Proteomes" id="UP001652625"/>
    </source>
</evidence>
<organism evidence="9 10">
    <name type="scientific">Hydra vulgaris</name>
    <name type="common">Hydra</name>
    <name type="synonym">Hydra attenuata</name>
    <dbReference type="NCBI Taxonomy" id="6087"/>
    <lineage>
        <taxon>Eukaryota</taxon>
        <taxon>Metazoa</taxon>
        <taxon>Cnidaria</taxon>
        <taxon>Hydrozoa</taxon>
        <taxon>Hydroidolina</taxon>
        <taxon>Anthoathecata</taxon>
        <taxon>Aplanulata</taxon>
        <taxon>Hydridae</taxon>
        <taxon>Hydra</taxon>
    </lineage>
</organism>
<dbReference type="RefSeq" id="XP_065674616.1">
    <property type="nucleotide sequence ID" value="XM_065818544.1"/>
</dbReference>